<evidence type="ECO:0000313" key="11">
    <source>
        <dbReference type="EMBL" id="OGB90472.1"/>
    </source>
</evidence>
<comment type="subcellular location">
    <subcellularLocation>
        <location evidence="2">Membrane</location>
    </subcellularLocation>
</comment>
<feature type="domain" description="HAMP" evidence="10">
    <location>
        <begin position="193"/>
        <end position="245"/>
    </location>
</feature>
<dbReference type="PANTHER" id="PTHR43047">
    <property type="entry name" value="TWO-COMPONENT HISTIDINE PROTEIN KINASE"/>
    <property type="match status" value="1"/>
</dbReference>
<dbReference type="SUPFAM" id="SSF47384">
    <property type="entry name" value="Homodimeric domain of signal transducing histidine kinase"/>
    <property type="match status" value="1"/>
</dbReference>
<evidence type="ECO:0000256" key="2">
    <source>
        <dbReference type="ARBA" id="ARBA00004370"/>
    </source>
</evidence>
<dbReference type="InterPro" id="IPR005467">
    <property type="entry name" value="His_kinase_dom"/>
</dbReference>
<comment type="caution">
    <text evidence="11">The sequence shown here is derived from an EMBL/GenBank/DDBJ whole genome shotgun (WGS) entry which is preliminary data.</text>
</comment>
<evidence type="ECO:0000259" key="9">
    <source>
        <dbReference type="PROSITE" id="PS50109"/>
    </source>
</evidence>
<dbReference type="PROSITE" id="PS50885">
    <property type="entry name" value="HAMP"/>
    <property type="match status" value="1"/>
</dbReference>
<proteinExistence type="predicted"/>
<dbReference type="InterPro" id="IPR003660">
    <property type="entry name" value="HAMP_dom"/>
</dbReference>
<evidence type="ECO:0000256" key="8">
    <source>
        <dbReference type="SAM" id="Phobius"/>
    </source>
</evidence>
<sequence>MSILILAMDYVRGYGIFLTSKRNLATVSDLQVAYAASEHLRALIVFDLIMPANDYISTADPGYKTEFEKALVKTNRAADQLLGNKIITDLESGLGRELQTGLRQIIVGKSRRIFALTKPVGNPLGMKLMREIDAQAHRLNEWMEEKIDAPLKARLGRVRQDFENFGRLVNLIFLFSTAVSFLLSYLFAVWAAGRISGPIGKLEAAAQKMRDGDLAARADIRTGDEIENLGQAFNAMAQNVKASFDDLKNREADLRQAGAALERANRVKTEFLSMFSREMQSPLAVVKQHITALAEGAPAADHLPNIKKLCGHVAEMISGIFDVLRLERGQGLTLNKELLNMNNVISKVAGDLEEEAAVREVKLKLDRPETPLPLEGDEAKLERALTNLIGNAVKFAPAGGWILVRAQQEDSRLRVEVSDNGIGIAAADLEKVFEKFYQADNPYVKNAGGLGLGLTIAREIIEAHGGKIWAESAGLGRGAKLTFTLPIM</sequence>
<protein>
    <recommendedName>
        <fullName evidence="3">histidine kinase</fullName>
        <ecNumber evidence="3">2.7.13.3</ecNumber>
    </recommendedName>
</protein>
<gene>
    <name evidence="11" type="ORF">A2625_00800</name>
</gene>
<dbReference type="Gene3D" id="3.30.565.10">
    <property type="entry name" value="Histidine kinase-like ATPase, C-terminal domain"/>
    <property type="match status" value="1"/>
</dbReference>
<dbReference type="PRINTS" id="PR00344">
    <property type="entry name" value="BCTRLSENSOR"/>
</dbReference>
<dbReference type="CDD" id="cd00075">
    <property type="entry name" value="HATPase"/>
    <property type="match status" value="1"/>
</dbReference>
<feature type="transmembrane region" description="Helical" evidence="8">
    <location>
        <begin position="168"/>
        <end position="192"/>
    </location>
</feature>
<dbReference type="Gene3D" id="1.10.287.130">
    <property type="match status" value="1"/>
</dbReference>
<dbReference type="SUPFAM" id="SSF158472">
    <property type="entry name" value="HAMP domain-like"/>
    <property type="match status" value="1"/>
</dbReference>
<dbReference type="EMBL" id="METM01000008">
    <property type="protein sequence ID" value="OGB90472.1"/>
    <property type="molecule type" value="Genomic_DNA"/>
</dbReference>
<dbReference type="GO" id="GO:0000155">
    <property type="term" value="F:phosphorelay sensor kinase activity"/>
    <property type="evidence" value="ECO:0007669"/>
    <property type="project" value="InterPro"/>
</dbReference>
<keyword evidence="5" id="KW-0808">Transferase</keyword>
<reference evidence="11 12" key="1">
    <citation type="journal article" date="2016" name="Nat. Commun.">
        <title>Thousands of microbial genomes shed light on interconnected biogeochemical processes in an aquifer system.</title>
        <authorList>
            <person name="Anantharaman K."/>
            <person name="Brown C.T."/>
            <person name="Hug L.A."/>
            <person name="Sharon I."/>
            <person name="Castelle C.J."/>
            <person name="Probst A.J."/>
            <person name="Thomas B.C."/>
            <person name="Singh A."/>
            <person name="Wilkins M.J."/>
            <person name="Karaoz U."/>
            <person name="Brodie E.L."/>
            <person name="Williams K.H."/>
            <person name="Hubbard S.S."/>
            <person name="Banfield J.F."/>
        </authorList>
    </citation>
    <scope>NUCLEOTIDE SEQUENCE [LARGE SCALE GENOMIC DNA]</scope>
</reference>
<evidence type="ECO:0000256" key="5">
    <source>
        <dbReference type="ARBA" id="ARBA00022679"/>
    </source>
</evidence>
<dbReference type="PROSITE" id="PS50109">
    <property type="entry name" value="HIS_KIN"/>
    <property type="match status" value="1"/>
</dbReference>
<dbReference type="Proteomes" id="UP000178724">
    <property type="component" value="Unassembled WGS sequence"/>
</dbReference>
<keyword evidence="6" id="KW-0418">Kinase</keyword>
<evidence type="ECO:0000256" key="6">
    <source>
        <dbReference type="ARBA" id="ARBA00022777"/>
    </source>
</evidence>
<dbReference type="GO" id="GO:0005886">
    <property type="term" value="C:plasma membrane"/>
    <property type="evidence" value="ECO:0007669"/>
    <property type="project" value="TreeGrafter"/>
</dbReference>
<dbReference type="Pfam" id="PF02518">
    <property type="entry name" value="HATPase_c"/>
    <property type="match status" value="1"/>
</dbReference>
<evidence type="ECO:0000256" key="4">
    <source>
        <dbReference type="ARBA" id="ARBA00022553"/>
    </source>
</evidence>
<keyword evidence="4" id="KW-0597">Phosphoprotein</keyword>
<evidence type="ECO:0000256" key="3">
    <source>
        <dbReference type="ARBA" id="ARBA00012438"/>
    </source>
</evidence>
<dbReference type="InterPro" id="IPR003594">
    <property type="entry name" value="HATPase_dom"/>
</dbReference>
<name>A0A1F4Q5F9_UNCSA</name>
<dbReference type="Pfam" id="PF00672">
    <property type="entry name" value="HAMP"/>
    <property type="match status" value="1"/>
</dbReference>
<feature type="domain" description="Histidine kinase" evidence="9">
    <location>
        <begin position="274"/>
        <end position="488"/>
    </location>
</feature>
<organism evidence="11 12">
    <name type="scientific">candidate division WOR-1 bacterium RIFCSPHIGHO2_01_FULL_53_15</name>
    <dbReference type="NCBI Taxonomy" id="1802564"/>
    <lineage>
        <taxon>Bacteria</taxon>
        <taxon>Bacillati</taxon>
        <taxon>Saganbacteria</taxon>
    </lineage>
</organism>
<keyword evidence="8" id="KW-0472">Membrane</keyword>
<dbReference type="GO" id="GO:0009927">
    <property type="term" value="F:histidine phosphotransfer kinase activity"/>
    <property type="evidence" value="ECO:0007669"/>
    <property type="project" value="TreeGrafter"/>
</dbReference>
<dbReference type="InterPro" id="IPR036097">
    <property type="entry name" value="HisK_dim/P_sf"/>
</dbReference>
<accession>A0A1F4Q5F9</accession>
<dbReference type="SUPFAM" id="SSF55874">
    <property type="entry name" value="ATPase domain of HSP90 chaperone/DNA topoisomerase II/histidine kinase"/>
    <property type="match status" value="1"/>
</dbReference>
<evidence type="ECO:0000259" key="10">
    <source>
        <dbReference type="PROSITE" id="PS50885"/>
    </source>
</evidence>
<comment type="catalytic activity">
    <reaction evidence="1">
        <text>ATP + protein L-histidine = ADP + protein N-phospho-L-histidine.</text>
        <dbReference type="EC" id="2.7.13.3"/>
    </reaction>
</comment>
<dbReference type="EC" id="2.7.13.3" evidence="3"/>
<dbReference type="InterPro" id="IPR036890">
    <property type="entry name" value="HATPase_C_sf"/>
</dbReference>
<keyword evidence="8" id="KW-1133">Transmembrane helix</keyword>
<dbReference type="PANTHER" id="PTHR43047:SF72">
    <property type="entry name" value="OSMOSENSING HISTIDINE PROTEIN KINASE SLN1"/>
    <property type="match status" value="1"/>
</dbReference>
<evidence type="ECO:0000256" key="7">
    <source>
        <dbReference type="ARBA" id="ARBA00023012"/>
    </source>
</evidence>
<keyword evidence="8" id="KW-0812">Transmembrane</keyword>
<dbReference type="SMART" id="SM00387">
    <property type="entry name" value="HATPase_c"/>
    <property type="match status" value="1"/>
</dbReference>
<dbReference type="FunFam" id="3.30.565.10:FF:000006">
    <property type="entry name" value="Sensor histidine kinase WalK"/>
    <property type="match status" value="1"/>
</dbReference>
<dbReference type="CDD" id="cd06225">
    <property type="entry name" value="HAMP"/>
    <property type="match status" value="1"/>
</dbReference>
<dbReference type="Gene3D" id="6.10.340.10">
    <property type="match status" value="1"/>
</dbReference>
<evidence type="ECO:0000313" key="12">
    <source>
        <dbReference type="Proteomes" id="UP000178724"/>
    </source>
</evidence>
<dbReference type="SMART" id="SM00304">
    <property type="entry name" value="HAMP"/>
    <property type="match status" value="1"/>
</dbReference>
<evidence type="ECO:0000256" key="1">
    <source>
        <dbReference type="ARBA" id="ARBA00000085"/>
    </source>
</evidence>
<dbReference type="InterPro" id="IPR004358">
    <property type="entry name" value="Sig_transdc_His_kin-like_C"/>
</dbReference>
<dbReference type="AlphaFoldDB" id="A0A1F4Q5F9"/>
<keyword evidence="7" id="KW-0902">Two-component regulatory system</keyword>